<reference evidence="3 4" key="1">
    <citation type="journal article" date="2014" name="Int. J. Syst. Evol. Microbiol.">
        <title>Complete genome sequence of Corynebacterium casei LMG S-19264T (=DSM 44701T), isolated from a smear-ripened cheese.</title>
        <authorList>
            <consortium name="US DOE Joint Genome Institute (JGI-PGF)"/>
            <person name="Walter F."/>
            <person name="Albersmeier A."/>
            <person name="Kalinowski J."/>
            <person name="Ruckert C."/>
        </authorList>
    </citation>
    <scope>NUCLEOTIDE SEQUENCE [LARGE SCALE GENOMIC DNA]</scope>
    <source>
        <strain evidence="3 4">IBRC-M 10912</strain>
    </source>
</reference>
<dbReference type="Proteomes" id="UP001595821">
    <property type="component" value="Unassembled WGS sequence"/>
</dbReference>
<comment type="caution">
    <text evidence="3">The sequence shown here is derived from an EMBL/GenBank/DDBJ whole genome shotgun (WGS) entry which is preliminary data.</text>
</comment>
<feature type="transmembrane region" description="Helical" evidence="1">
    <location>
        <begin position="185"/>
        <end position="206"/>
    </location>
</feature>
<gene>
    <name evidence="3" type="ORF">ACFOZ7_17885</name>
</gene>
<dbReference type="GeneID" id="71856019"/>
<protein>
    <submittedName>
        <fullName evidence="3">EamA family transporter</fullName>
    </submittedName>
</protein>
<evidence type="ECO:0000313" key="3">
    <source>
        <dbReference type="EMBL" id="MFC4248771.1"/>
    </source>
</evidence>
<feature type="transmembrane region" description="Helical" evidence="1">
    <location>
        <begin position="218"/>
        <end position="237"/>
    </location>
</feature>
<feature type="transmembrane region" description="Helical" evidence="1">
    <location>
        <begin position="273"/>
        <end position="293"/>
    </location>
</feature>
<evidence type="ECO:0000256" key="1">
    <source>
        <dbReference type="SAM" id="Phobius"/>
    </source>
</evidence>
<dbReference type="AlphaFoldDB" id="A0ABD5P3K1"/>
<dbReference type="EMBL" id="JBHSDJ010000127">
    <property type="protein sequence ID" value="MFC4248771.1"/>
    <property type="molecule type" value="Genomic_DNA"/>
</dbReference>
<keyword evidence="1" id="KW-0812">Transmembrane</keyword>
<dbReference type="RefSeq" id="WP_246976294.1">
    <property type="nucleotide sequence ID" value="NZ_CP095398.1"/>
</dbReference>
<accession>A0ABD5P3K1</accession>
<evidence type="ECO:0000313" key="4">
    <source>
        <dbReference type="Proteomes" id="UP001595821"/>
    </source>
</evidence>
<feature type="domain" description="EamA" evidence="2">
    <location>
        <begin position="160"/>
        <end position="292"/>
    </location>
</feature>
<dbReference type="SUPFAM" id="SSF103481">
    <property type="entry name" value="Multidrug resistance efflux transporter EmrE"/>
    <property type="match status" value="2"/>
</dbReference>
<dbReference type="InterPro" id="IPR037185">
    <property type="entry name" value="EmrE-like"/>
</dbReference>
<name>A0ABD5P3K1_9EURY</name>
<sequence>MGLIPDVYLFALLAALFWGASPVLTKSGIVRGGTSLQGSLVVVAVGTICYFASLAVLGDVTDLLSLSPIAVLVFTSSGAAGAVAWMASFTGVDRVGASINSAGFNTHPLFATVIALLFLGEAMSLQTTFGIVVIVVGLTVVATSKGGDKAGWDIAELVFPLSAAAAYAVSNVVRRYGLTRTSVTTLEAITVNAIATLAALLVYAAVARDRQLVPPVDALRPFIWSGLLSAFALFFLFEAFARGSVAIVSALSGLSPVVATVVSAVVLTDIERVTLGIATGVSLVVCGATLITLA</sequence>
<dbReference type="PANTHER" id="PTHR22911:SF137">
    <property type="entry name" value="SOLUTE CARRIER FAMILY 35 MEMBER G2-RELATED"/>
    <property type="match status" value="1"/>
</dbReference>
<feature type="transmembrane region" description="Helical" evidence="1">
    <location>
        <begin position="109"/>
        <end position="142"/>
    </location>
</feature>
<keyword evidence="1" id="KW-0472">Membrane</keyword>
<dbReference type="PANTHER" id="PTHR22911">
    <property type="entry name" value="ACYL-MALONYL CONDENSING ENZYME-RELATED"/>
    <property type="match status" value="1"/>
</dbReference>
<feature type="transmembrane region" description="Helical" evidence="1">
    <location>
        <begin position="35"/>
        <end position="57"/>
    </location>
</feature>
<feature type="transmembrane region" description="Helical" evidence="1">
    <location>
        <begin position="69"/>
        <end position="89"/>
    </location>
</feature>
<keyword evidence="1" id="KW-1133">Transmembrane helix</keyword>
<feature type="transmembrane region" description="Helical" evidence="1">
    <location>
        <begin position="154"/>
        <end position="173"/>
    </location>
</feature>
<dbReference type="InterPro" id="IPR000620">
    <property type="entry name" value="EamA_dom"/>
</dbReference>
<feature type="transmembrane region" description="Helical" evidence="1">
    <location>
        <begin position="243"/>
        <end position="266"/>
    </location>
</feature>
<organism evidence="3 4">
    <name type="scientific">Natribaculum luteum</name>
    <dbReference type="NCBI Taxonomy" id="1586232"/>
    <lineage>
        <taxon>Archaea</taxon>
        <taxon>Methanobacteriati</taxon>
        <taxon>Methanobacteriota</taxon>
        <taxon>Stenosarchaea group</taxon>
        <taxon>Halobacteria</taxon>
        <taxon>Halobacteriales</taxon>
        <taxon>Natrialbaceae</taxon>
        <taxon>Natribaculum</taxon>
    </lineage>
</organism>
<feature type="domain" description="EamA" evidence="2">
    <location>
        <begin position="8"/>
        <end position="142"/>
    </location>
</feature>
<dbReference type="Pfam" id="PF00892">
    <property type="entry name" value="EamA"/>
    <property type="match status" value="2"/>
</dbReference>
<proteinExistence type="predicted"/>
<evidence type="ECO:0000259" key="2">
    <source>
        <dbReference type="Pfam" id="PF00892"/>
    </source>
</evidence>